<dbReference type="EMBL" id="MTJN01000002">
    <property type="protein sequence ID" value="OOV07451.1"/>
    <property type="molecule type" value="Genomic_DNA"/>
</dbReference>
<evidence type="ECO:0000313" key="2">
    <source>
        <dbReference type="EMBL" id="OOV07451.1"/>
    </source>
</evidence>
<feature type="compositionally biased region" description="Polar residues" evidence="1">
    <location>
        <begin position="25"/>
        <end position="38"/>
    </location>
</feature>
<proteinExistence type="predicted"/>
<comment type="caution">
    <text evidence="2">The sequence shown here is derived from an EMBL/GenBank/DDBJ whole genome shotgun (WGS) entry which is preliminary data.</text>
</comment>
<reference evidence="2 3" key="1">
    <citation type="submission" date="2017-01" db="EMBL/GenBank/DDBJ databases">
        <title>Genome sequencing of Rhodoferax fermentans JCM 7819.</title>
        <authorList>
            <person name="Kim Y.J."/>
            <person name="Farh M.E.-A."/>
            <person name="Yang D.-C."/>
        </authorList>
    </citation>
    <scope>NUCLEOTIDE SEQUENCE [LARGE SCALE GENOMIC DNA]</scope>
    <source>
        <strain evidence="2 3">JCM 7819</strain>
    </source>
</reference>
<accession>A0A1T1ATN8</accession>
<evidence type="ECO:0000313" key="3">
    <source>
        <dbReference type="Proteomes" id="UP000190750"/>
    </source>
</evidence>
<dbReference type="Proteomes" id="UP000190750">
    <property type="component" value="Unassembled WGS sequence"/>
</dbReference>
<name>A0A1T1ATN8_RHOFE</name>
<gene>
    <name evidence="2" type="ORF">RF819_12580</name>
</gene>
<organism evidence="2 3">
    <name type="scientific">Rhodoferax fermentans</name>
    <dbReference type="NCBI Taxonomy" id="28066"/>
    <lineage>
        <taxon>Bacteria</taxon>
        <taxon>Pseudomonadati</taxon>
        <taxon>Pseudomonadota</taxon>
        <taxon>Betaproteobacteria</taxon>
        <taxon>Burkholderiales</taxon>
        <taxon>Comamonadaceae</taxon>
        <taxon>Rhodoferax</taxon>
    </lineage>
</organism>
<protein>
    <submittedName>
        <fullName evidence="2">Uncharacterized protein</fullName>
    </submittedName>
</protein>
<sequence length="109" mass="12151">MIKGPWMGQCSSNIAQPLRDACASQQTSLKNRSQTRAKNTVVDVAGANSDGGNRTDFIVNLDDSLWALNRQKRALGITKVALTTMNMKHIRVRQGNEQIAPKFRHTMIR</sequence>
<dbReference type="AlphaFoldDB" id="A0A1T1ATN8"/>
<feature type="region of interest" description="Disordered" evidence="1">
    <location>
        <begin position="25"/>
        <end position="46"/>
    </location>
</feature>
<keyword evidence="3" id="KW-1185">Reference proteome</keyword>
<evidence type="ECO:0000256" key="1">
    <source>
        <dbReference type="SAM" id="MobiDB-lite"/>
    </source>
</evidence>